<dbReference type="EMBL" id="BAPV01000004">
    <property type="protein sequence ID" value="GBQ85561.1"/>
    <property type="molecule type" value="Genomic_DNA"/>
</dbReference>
<organism evidence="1 2">
    <name type="scientific">Asaia krungthepensis NRIC 0535</name>
    <dbReference type="NCBI Taxonomy" id="1307925"/>
    <lineage>
        <taxon>Bacteria</taxon>
        <taxon>Pseudomonadati</taxon>
        <taxon>Pseudomonadota</taxon>
        <taxon>Alphaproteobacteria</taxon>
        <taxon>Acetobacterales</taxon>
        <taxon>Acetobacteraceae</taxon>
        <taxon>Asaia</taxon>
    </lineage>
</organism>
<protein>
    <submittedName>
        <fullName evidence="1">Uncharacterized protein</fullName>
    </submittedName>
</protein>
<keyword evidence="2" id="KW-1185">Reference proteome</keyword>
<accession>A0ABQ0PZN3</accession>
<proteinExistence type="predicted"/>
<comment type="caution">
    <text evidence="1">The sequence shown here is derived from an EMBL/GenBank/DDBJ whole genome shotgun (WGS) entry which is preliminary data.</text>
</comment>
<gene>
    <name evidence="1" type="ORF">AA0535_0795</name>
</gene>
<evidence type="ECO:0000313" key="2">
    <source>
        <dbReference type="Proteomes" id="UP001062776"/>
    </source>
</evidence>
<dbReference type="RefSeq" id="WP_264814592.1">
    <property type="nucleotide sequence ID" value="NZ_BAPV01000004.1"/>
</dbReference>
<sequence>MSYAALDALRVAKASKSALTALGQVKEQSETHQRKTIMVERIEALASAAAETTLPGGGLVTLTSEEFWLISKNW</sequence>
<reference evidence="1" key="1">
    <citation type="submission" date="2013-04" db="EMBL/GenBank/DDBJ databases">
        <title>The genome sequencing project of 58 acetic acid bacteria.</title>
        <authorList>
            <person name="Okamoto-Kainuma A."/>
            <person name="Ishikawa M."/>
            <person name="Umino S."/>
            <person name="Koizumi Y."/>
            <person name="Shiwa Y."/>
            <person name="Yoshikawa H."/>
            <person name="Matsutani M."/>
            <person name="Matsushita K."/>
        </authorList>
    </citation>
    <scope>NUCLEOTIDE SEQUENCE</scope>
    <source>
        <strain evidence="1">NRIC 0535</strain>
    </source>
</reference>
<evidence type="ECO:0000313" key="1">
    <source>
        <dbReference type="EMBL" id="GBQ85561.1"/>
    </source>
</evidence>
<name>A0ABQ0PZN3_9PROT</name>
<dbReference type="Proteomes" id="UP001062776">
    <property type="component" value="Unassembled WGS sequence"/>
</dbReference>